<dbReference type="PANTHER" id="PTHR46082:SF6">
    <property type="entry name" value="AAA+ ATPASE DOMAIN-CONTAINING PROTEIN-RELATED"/>
    <property type="match status" value="1"/>
</dbReference>
<sequence>MGSSGQILSHASNFQIYNSVFTTGDTNVTYHGAHLTQDANQDHPILLSDILKCPAPSQYFVGREDALKKLEKIFSEPLMTLWSTNTEVLHDFVTSQIKSKLHIKYSCVFLDASSPQALNASLAAKIREQALPTKFLLVLENANGSVVEDHIPNLPDSPILVTSTEPAISKLASFSACKFQLSDGATQQEMQKVLSSIEKALEPRQRATTLVANGGTGKTQIVLQFVSKNISRFSNIWFFDAASNDTLAANFKELGTASGAGKEVKNVRDFLGRNENWLCIFDNADDKQVILKHYIPSCNHGSVIVTSRLKETLQIASPECHIDLSDLKREDAVELLLKHSHDERSDKNQDLAARIVDAFGCHALAVSTAGAYIGVTPTCNLENYLRHLIKILKYETRSLDAYKLTVFDACQLSFSKLRHSTNYLMQICAYLNPAAIPIEIFTRAAAFTDSDTSSVDVNPPTKAIEIMEEFLSLFVEKESWEDSVIELCQLSLASYEDVKRSLVFHPVIQTCAQETIANQEHMKQTALLLLGRATPFGGLIEDHIFRRQLLIQASSIQLEEVPTVRVKICLSEILREGGLWEKYEVLIREVLAQHKAVLGDNHPHTLTSMNDLAFTYQMQDNFDAAGQLQEQVLAQRKAVLGEHHPSTLASMSNLASIYQDQDNLDAAQQLQEQVLAQQKTLLGEHHPDTLTSKNNLALTYKKQGNLDAAQHLQEQVLAQCKAVLGENHPLTLVSMNNLAMTYQNQGNMGAAQQLQEQVLAHCKAVLGNNHPDTLTTMRNLILIYRKQDNLDAAQQLQEQNLAQCKAVLGDNHPRTLISLNNLALIYQKQGNLDAAQQFQEQNLAQCKAVLGEHHPVTLTSMDNLALTYQKQGNLDAAQQLQEQVLAQCKAVLGEHHPDTSTSMGNLASTYQKQGNLDAAQQFQEQVLAQCSAVLGEHHPDTLTSMNNLALTYQYLGNLDAAQQLQEQEIAQRKAVLGEHHSSTLTSMSNLALTYQAQGNLDAAQQLQEQVLAQRKAVLGEHHS</sequence>
<organism evidence="1 2">
    <name type="scientific">Gymnopus androsaceus JB14</name>
    <dbReference type="NCBI Taxonomy" id="1447944"/>
    <lineage>
        <taxon>Eukaryota</taxon>
        <taxon>Fungi</taxon>
        <taxon>Dikarya</taxon>
        <taxon>Basidiomycota</taxon>
        <taxon>Agaricomycotina</taxon>
        <taxon>Agaricomycetes</taxon>
        <taxon>Agaricomycetidae</taxon>
        <taxon>Agaricales</taxon>
        <taxon>Marasmiineae</taxon>
        <taxon>Omphalotaceae</taxon>
        <taxon>Gymnopus</taxon>
    </lineage>
</organism>
<dbReference type="InterPro" id="IPR053137">
    <property type="entry name" value="NLR-like"/>
</dbReference>
<dbReference type="InterPro" id="IPR019734">
    <property type="entry name" value="TPR_rpt"/>
</dbReference>
<dbReference type="Pfam" id="PF13374">
    <property type="entry name" value="TPR_10"/>
    <property type="match status" value="2"/>
</dbReference>
<dbReference type="Pfam" id="PF13424">
    <property type="entry name" value="TPR_12"/>
    <property type="match status" value="4"/>
</dbReference>
<feature type="non-terminal residue" evidence="1">
    <location>
        <position position="1023"/>
    </location>
</feature>
<evidence type="ECO:0000313" key="2">
    <source>
        <dbReference type="Proteomes" id="UP000799118"/>
    </source>
</evidence>
<reference evidence="1" key="1">
    <citation type="journal article" date="2019" name="Environ. Microbiol.">
        <title>Fungal ecological strategies reflected in gene transcription - a case study of two litter decomposers.</title>
        <authorList>
            <person name="Barbi F."/>
            <person name="Kohler A."/>
            <person name="Barry K."/>
            <person name="Baskaran P."/>
            <person name="Daum C."/>
            <person name="Fauchery L."/>
            <person name="Ihrmark K."/>
            <person name="Kuo A."/>
            <person name="LaButti K."/>
            <person name="Lipzen A."/>
            <person name="Morin E."/>
            <person name="Grigoriev I.V."/>
            <person name="Henrissat B."/>
            <person name="Lindahl B."/>
            <person name="Martin F."/>
        </authorList>
    </citation>
    <scope>NUCLEOTIDE SEQUENCE</scope>
    <source>
        <strain evidence="1">JB14</strain>
    </source>
</reference>
<dbReference type="InterPro" id="IPR027417">
    <property type="entry name" value="P-loop_NTPase"/>
</dbReference>
<gene>
    <name evidence="1" type="ORF">BT96DRAFT_102798</name>
</gene>
<dbReference type="Gene3D" id="3.40.50.300">
    <property type="entry name" value="P-loop containing nucleotide triphosphate hydrolases"/>
    <property type="match status" value="1"/>
</dbReference>
<keyword evidence="2" id="KW-1185">Reference proteome</keyword>
<dbReference type="PRINTS" id="PR00381">
    <property type="entry name" value="KINESINLIGHT"/>
</dbReference>
<accession>A0A6A4GCL5</accession>
<dbReference type="SUPFAM" id="SSF48452">
    <property type="entry name" value="TPR-like"/>
    <property type="match status" value="4"/>
</dbReference>
<dbReference type="SMART" id="SM00028">
    <property type="entry name" value="TPR"/>
    <property type="match status" value="7"/>
</dbReference>
<proteinExistence type="predicted"/>
<evidence type="ECO:0000313" key="1">
    <source>
        <dbReference type="EMBL" id="KAE9383155.1"/>
    </source>
</evidence>
<name>A0A6A4GCL5_9AGAR</name>
<dbReference type="AlphaFoldDB" id="A0A6A4GCL5"/>
<dbReference type="Gene3D" id="1.25.40.10">
    <property type="entry name" value="Tetratricopeptide repeat domain"/>
    <property type="match status" value="3"/>
</dbReference>
<dbReference type="SUPFAM" id="SSF52540">
    <property type="entry name" value="P-loop containing nucleoside triphosphate hydrolases"/>
    <property type="match status" value="1"/>
</dbReference>
<dbReference type="InterPro" id="IPR011990">
    <property type="entry name" value="TPR-like_helical_dom_sf"/>
</dbReference>
<protein>
    <submittedName>
        <fullName evidence="1">TPR-like protein</fullName>
    </submittedName>
</protein>
<dbReference type="Proteomes" id="UP000799118">
    <property type="component" value="Unassembled WGS sequence"/>
</dbReference>
<dbReference type="EMBL" id="ML770672">
    <property type="protein sequence ID" value="KAE9383155.1"/>
    <property type="molecule type" value="Genomic_DNA"/>
</dbReference>
<dbReference type="PANTHER" id="PTHR46082">
    <property type="entry name" value="ATP/GTP-BINDING PROTEIN-RELATED"/>
    <property type="match status" value="1"/>
</dbReference>
<dbReference type="OrthoDB" id="1658288at2759"/>